<dbReference type="PANTHER" id="PTHR43687:SF1">
    <property type="entry name" value="FERREDOXIN III"/>
    <property type="match status" value="1"/>
</dbReference>
<dbReference type="Gene3D" id="3.30.70.3270">
    <property type="match status" value="1"/>
</dbReference>
<dbReference type="SUPFAM" id="SSF54862">
    <property type="entry name" value="4Fe-4S ferredoxins"/>
    <property type="match status" value="1"/>
</dbReference>
<dbReference type="InterPro" id="IPR017900">
    <property type="entry name" value="4Fe4S_Fe_S_CS"/>
</dbReference>
<evidence type="ECO:0000256" key="1">
    <source>
        <dbReference type="ARBA" id="ARBA00022485"/>
    </source>
</evidence>
<dbReference type="EMBL" id="BAABDM010000007">
    <property type="protein sequence ID" value="GAA4102529.1"/>
    <property type="molecule type" value="Genomic_DNA"/>
</dbReference>
<sequence>MSEVDSCSELSGRVAPIVNRNRCEGKDACVMVCPFDVFEIAKISKEERAKLSIIGKIKAFNHGGMQAFVINPSACHACKLCIDACPENALSLQPYTP</sequence>
<dbReference type="InterPro" id="IPR017896">
    <property type="entry name" value="4Fe4S_Fe-S-bd"/>
</dbReference>
<keyword evidence="2" id="KW-0479">Metal-binding</keyword>
<dbReference type="PANTHER" id="PTHR43687">
    <property type="entry name" value="ADENYLYLSULFATE REDUCTASE, BETA SUBUNIT"/>
    <property type="match status" value="1"/>
</dbReference>
<comment type="caution">
    <text evidence="6">The sequence shown here is derived from an EMBL/GenBank/DDBJ whole genome shotgun (WGS) entry which is preliminary data.</text>
</comment>
<evidence type="ECO:0000313" key="6">
    <source>
        <dbReference type="EMBL" id="GAA4102529.1"/>
    </source>
</evidence>
<accession>A0ABP7X1Q6</accession>
<dbReference type="PROSITE" id="PS00198">
    <property type="entry name" value="4FE4S_FER_1"/>
    <property type="match status" value="1"/>
</dbReference>
<organism evidence="6 7">
    <name type="scientific">Zhongshania borealis</name>
    <dbReference type="NCBI Taxonomy" id="889488"/>
    <lineage>
        <taxon>Bacteria</taxon>
        <taxon>Pseudomonadati</taxon>
        <taxon>Pseudomonadota</taxon>
        <taxon>Gammaproteobacteria</taxon>
        <taxon>Cellvibrionales</taxon>
        <taxon>Spongiibacteraceae</taxon>
        <taxon>Zhongshania</taxon>
    </lineage>
</organism>
<proteinExistence type="predicted"/>
<gene>
    <name evidence="6" type="ORF">GCM10022414_30430</name>
</gene>
<feature type="domain" description="4Fe-4S ferredoxin-type" evidence="5">
    <location>
        <begin position="14"/>
        <end position="43"/>
    </location>
</feature>
<keyword evidence="3" id="KW-0408">Iron</keyword>
<reference evidence="7" key="1">
    <citation type="journal article" date="2019" name="Int. J. Syst. Evol. Microbiol.">
        <title>The Global Catalogue of Microorganisms (GCM) 10K type strain sequencing project: providing services to taxonomists for standard genome sequencing and annotation.</title>
        <authorList>
            <consortium name="The Broad Institute Genomics Platform"/>
            <consortium name="The Broad Institute Genome Sequencing Center for Infectious Disease"/>
            <person name="Wu L."/>
            <person name="Ma J."/>
        </authorList>
    </citation>
    <scope>NUCLEOTIDE SEQUENCE [LARGE SCALE GENOMIC DNA]</scope>
    <source>
        <strain evidence="7">JCM 17304</strain>
    </source>
</reference>
<keyword evidence="7" id="KW-1185">Reference proteome</keyword>
<feature type="domain" description="4Fe-4S ferredoxin-type" evidence="5">
    <location>
        <begin position="66"/>
        <end position="95"/>
    </location>
</feature>
<dbReference type="InterPro" id="IPR050572">
    <property type="entry name" value="Fe-S_Ferredoxin"/>
</dbReference>
<dbReference type="Pfam" id="PF12838">
    <property type="entry name" value="Fer4_7"/>
    <property type="match status" value="1"/>
</dbReference>
<keyword evidence="1" id="KW-0004">4Fe-4S</keyword>
<protein>
    <recommendedName>
        <fullName evidence="5">4Fe-4S ferredoxin-type domain-containing protein</fullName>
    </recommendedName>
</protein>
<evidence type="ECO:0000256" key="2">
    <source>
        <dbReference type="ARBA" id="ARBA00022723"/>
    </source>
</evidence>
<evidence type="ECO:0000313" key="7">
    <source>
        <dbReference type="Proteomes" id="UP001500392"/>
    </source>
</evidence>
<dbReference type="Proteomes" id="UP001500392">
    <property type="component" value="Unassembled WGS sequence"/>
</dbReference>
<name>A0ABP7X1Q6_9GAMM</name>
<dbReference type="PROSITE" id="PS51379">
    <property type="entry name" value="4FE4S_FER_2"/>
    <property type="match status" value="2"/>
</dbReference>
<evidence type="ECO:0000256" key="4">
    <source>
        <dbReference type="ARBA" id="ARBA00023014"/>
    </source>
</evidence>
<evidence type="ECO:0000259" key="5">
    <source>
        <dbReference type="PROSITE" id="PS51379"/>
    </source>
</evidence>
<keyword evidence="4" id="KW-0411">Iron-sulfur</keyword>
<evidence type="ECO:0000256" key="3">
    <source>
        <dbReference type="ARBA" id="ARBA00023004"/>
    </source>
</evidence>
<dbReference type="RefSeq" id="WP_344937671.1">
    <property type="nucleotide sequence ID" value="NZ_BAABDM010000007.1"/>
</dbReference>